<evidence type="ECO:0000313" key="1">
    <source>
        <dbReference type="EMBL" id="WAN69881.1"/>
    </source>
</evidence>
<dbReference type="Proteomes" id="UP000176944">
    <property type="component" value="Chromosome"/>
</dbReference>
<organism evidence="1">
    <name type="scientific">Moorena producens (strain JHB)</name>
    <dbReference type="NCBI Taxonomy" id="1454205"/>
    <lineage>
        <taxon>Bacteria</taxon>
        <taxon>Bacillati</taxon>
        <taxon>Cyanobacteriota</taxon>
        <taxon>Cyanophyceae</taxon>
        <taxon>Coleofasciculales</taxon>
        <taxon>Coleofasciculaceae</taxon>
        <taxon>Moorena</taxon>
    </lineage>
</organism>
<sequence>MTFGHASRSHLCNKSFEKAIDLWSRFAIALLQESPHPVESLRRAV</sequence>
<reference evidence="1" key="2">
    <citation type="submission" date="2022-10" db="EMBL/GenBank/DDBJ databases">
        <authorList>
            <person name="Ngo T.-E."/>
        </authorList>
    </citation>
    <scope>NUCLEOTIDE SEQUENCE</scope>
    <source>
        <strain evidence="1">JHB</strain>
    </source>
</reference>
<name>A0A9Q9SUE8_MOOP1</name>
<accession>A0A9Q9SUE8</accession>
<protein>
    <submittedName>
        <fullName evidence="1">Uncharacterized protein</fullName>
    </submittedName>
</protein>
<reference evidence="1" key="1">
    <citation type="journal article" date="2017" name="Proc. Natl. Acad. Sci. U.S.A.">
        <title>Comparative genomics uncovers the prolific and distinctive metabolic potential of the cyanobacterial genus Moorea.</title>
        <authorList>
            <person name="Leao T."/>
            <person name="Castelao G."/>
            <person name="Korobeynikov A."/>
            <person name="Monroe E.A."/>
            <person name="Podell S."/>
            <person name="Glukhov E."/>
            <person name="Allen E.E."/>
            <person name="Gerwick W.H."/>
            <person name="Gerwick L."/>
        </authorList>
    </citation>
    <scope>NUCLEOTIDE SEQUENCE</scope>
    <source>
        <strain evidence="1">JHB</strain>
    </source>
</reference>
<dbReference type="EMBL" id="CP017708">
    <property type="protein sequence ID" value="WAN69881.1"/>
    <property type="molecule type" value="Genomic_DNA"/>
</dbReference>
<gene>
    <name evidence="1" type="ORF">BJP36_37970</name>
</gene>
<dbReference type="AlphaFoldDB" id="A0A9Q9SUE8"/>
<proteinExistence type="predicted"/>